<protein>
    <recommendedName>
        <fullName evidence="4">Glycosyltransferase family 25 protein</fullName>
    </recommendedName>
</protein>
<dbReference type="RefSeq" id="XP_002506554.1">
    <property type="nucleotide sequence ID" value="XM_002506508.1"/>
</dbReference>
<evidence type="ECO:0008006" key="4">
    <source>
        <dbReference type="Google" id="ProtNLM"/>
    </source>
</evidence>
<reference evidence="2 3" key="1">
    <citation type="journal article" date="2009" name="Science">
        <title>Green evolution and dynamic adaptations revealed by genomes of the marine picoeukaryotes Micromonas.</title>
        <authorList>
            <person name="Worden A.Z."/>
            <person name="Lee J.H."/>
            <person name="Mock T."/>
            <person name="Rouze P."/>
            <person name="Simmons M.P."/>
            <person name="Aerts A.L."/>
            <person name="Allen A.E."/>
            <person name="Cuvelier M.L."/>
            <person name="Derelle E."/>
            <person name="Everett M.V."/>
            <person name="Foulon E."/>
            <person name="Grimwood J."/>
            <person name="Gundlach H."/>
            <person name="Henrissat B."/>
            <person name="Napoli C."/>
            <person name="McDonald S.M."/>
            <person name="Parker M.S."/>
            <person name="Rombauts S."/>
            <person name="Salamov A."/>
            <person name="Von Dassow P."/>
            <person name="Badger J.H."/>
            <person name="Coutinho P.M."/>
            <person name="Demir E."/>
            <person name="Dubchak I."/>
            <person name="Gentemann C."/>
            <person name="Eikrem W."/>
            <person name="Gready J.E."/>
            <person name="John U."/>
            <person name="Lanier W."/>
            <person name="Lindquist E.A."/>
            <person name="Lucas S."/>
            <person name="Mayer K.F."/>
            <person name="Moreau H."/>
            <person name="Not F."/>
            <person name="Otillar R."/>
            <person name="Panaud O."/>
            <person name="Pangilinan J."/>
            <person name="Paulsen I."/>
            <person name="Piegu B."/>
            <person name="Poliakov A."/>
            <person name="Robbens S."/>
            <person name="Schmutz J."/>
            <person name="Toulza E."/>
            <person name="Wyss T."/>
            <person name="Zelensky A."/>
            <person name="Zhou K."/>
            <person name="Armbrust E.V."/>
            <person name="Bhattacharya D."/>
            <person name="Goodenough U.W."/>
            <person name="Van de Peer Y."/>
            <person name="Grigoriev I.V."/>
        </authorList>
    </citation>
    <scope>NUCLEOTIDE SEQUENCE [LARGE SCALE GENOMIC DNA]</scope>
    <source>
        <strain evidence="3">RCC299 / NOUM17</strain>
    </source>
</reference>
<dbReference type="EMBL" id="CP001333">
    <property type="protein sequence ID" value="ACO67812.1"/>
    <property type="molecule type" value="Genomic_DNA"/>
</dbReference>
<dbReference type="KEGG" id="mis:MICPUN_64482"/>
<feature type="region of interest" description="Disordered" evidence="1">
    <location>
        <begin position="242"/>
        <end position="305"/>
    </location>
</feature>
<feature type="compositionally biased region" description="Basic residues" evidence="1">
    <location>
        <begin position="280"/>
        <end position="296"/>
    </location>
</feature>
<evidence type="ECO:0000256" key="1">
    <source>
        <dbReference type="SAM" id="MobiDB-lite"/>
    </source>
</evidence>
<gene>
    <name evidence="2" type="ORF">MICPUN_64482</name>
</gene>
<organism evidence="2 3">
    <name type="scientific">Micromonas commoda (strain RCC299 / NOUM17 / CCMP2709)</name>
    <name type="common">Picoplanktonic green alga</name>
    <dbReference type="NCBI Taxonomy" id="296587"/>
    <lineage>
        <taxon>Eukaryota</taxon>
        <taxon>Viridiplantae</taxon>
        <taxon>Chlorophyta</taxon>
        <taxon>Mamiellophyceae</taxon>
        <taxon>Mamiellales</taxon>
        <taxon>Mamiellaceae</taxon>
        <taxon>Micromonas</taxon>
    </lineage>
</organism>
<dbReference type="AlphaFoldDB" id="C1EI79"/>
<feature type="compositionally biased region" description="Acidic residues" evidence="1">
    <location>
        <begin position="74"/>
        <end position="88"/>
    </location>
</feature>
<name>C1EI79_MICCC</name>
<feature type="compositionally biased region" description="Low complexity" evidence="1">
    <location>
        <begin position="261"/>
        <end position="273"/>
    </location>
</feature>
<proteinExistence type="predicted"/>
<dbReference type="PROSITE" id="PS51257">
    <property type="entry name" value="PROKAR_LIPOPROTEIN"/>
    <property type="match status" value="1"/>
</dbReference>
<evidence type="ECO:0000313" key="2">
    <source>
        <dbReference type="EMBL" id="ACO67812.1"/>
    </source>
</evidence>
<evidence type="ECO:0000313" key="3">
    <source>
        <dbReference type="Proteomes" id="UP000002009"/>
    </source>
</evidence>
<feature type="region of interest" description="Disordered" evidence="1">
    <location>
        <begin position="37"/>
        <end position="101"/>
    </location>
</feature>
<feature type="compositionally biased region" description="Basic and acidic residues" evidence="1">
    <location>
        <begin position="242"/>
        <end position="256"/>
    </location>
</feature>
<dbReference type="InParanoid" id="C1EI79"/>
<accession>C1EI79</accession>
<dbReference type="Proteomes" id="UP000002009">
    <property type="component" value="Chromosome 15"/>
</dbReference>
<sequence length="594" mass="64449">MKLGAATAGGLIALACAWTLVCVIAFTRVLEGVERRHGRSFDEAHPGWASRNGEARIGGANGANPRPRRVGPFDGDDDGDDDGGDDGGPDGALATDSSGDCYPTCDPDAARRLDYWLGHQGFRDAMAGPPILPRWEEFLAEQGPATHVVGGPDFHGEWESPPDPMDVLNHWLGHTSFEAAMRGDLDGMEFDPHRRVWVREGGWMAGGRRAGSKPEGEWTVAARENARGGDPNVLARMDEAVREYERSHDRSVEEPARTAPPDESSSQLSSHPPGSDETKKGHHERRRERRTGHKGKGPPAPFAGRIRVVIAATPTRREHLTKALLPALAAESESEPPIEVVVSTSDTQLCGLLEADGAPMTRCVTHRGRVGAPLTPSERDFVKRIPGDSRSRFEWYWRETVDTAVALVTSDTAVEPAMTLFLEDDVVPTKAWETKLRRLIAPYSSSVDGRTCEFDVFVLYAEGLVQVDDGERGRFAANTQAMLFCPGMATRFAEAMLDRLGDAPPDWLVRDISAGAVDDGDEPDDGAVGTPPRPHVIRFANPPLFQHGCEHSTLREKAGEAGANVRAMSTHRSRSFREPAIGCVRHARQGGGGA</sequence>
<keyword evidence="3" id="KW-1185">Reference proteome</keyword>
<dbReference type="GeneID" id="8249485"/>